<evidence type="ECO:0000259" key="1">
    <source>
        <dbReference type="PROSITE" id="PS50995"/>
    </source>
</evidence>
<dbReference type="InterPro" id="IPR036390">
    <property type="entry name" value="WH_DNA-bd_sf"/>
</dbReference>
<comment type="caution">
    <text evidence="2">The sequence shown here is derived from an EMBL/GenBank/DDBJ whole genome shotgun (WGS) entry which is preliminary data.</text>
</comment>
<dbReference type="PANTHER" id="PTHR33164:SF13">
    <property type="entry name" value="4-HYDROXYPHENYLACETATE CATABOLISM PROTEIN"/>
    <property type="match status" value="1"/>
</dbReference>
<dbReference type="NCBIfam" id="TIGR02337">
    <property type="entry name" value="HpaR"/>
    <property type="match status" value="1"/>
</dbReference>
<dbReference type="InterPro" id="IPR039422">
    <property type="entry name" value="MarR/SlyA-like"/>
</dbReference>
<sequence length="162" mass="18419">MSPKLAQANLPQLLLKARESIFRHFRPIITHFGLTEQQWRILRTLGEHEQLEPRELCDMCQILSSSMAGVLARMEAKELIQRAKVPNDQRRVFISTAPKGEELIAQIAPLIEAQYRYLEERLGKALVSQTYTTLESLIEREKNSIVQAVELPGEAAKQPTGD</sequence>
<dbReference type="Proteomes" id="UP001168613">
    <property type="component" value="Unassembled WGS sequence"/>
</dbReference>
<dbReference type="InterPro" id="IPR036388">
    <property type="entry name" value="WH-like_DNA-bd_sf"/>
</dbReference>
<dbReference type="RefSeq" id="WP_266123372.1">
    <property type="nucleotide sequence ID" value="NZ_JAJHNU010000004.1"/>
</dbReference>
<evidence type="ECO:0000313" key="3">
    <source>
        <dbReference type="Proteomes" id="UP001168613"/>
    </source>
</evidence>
<dbReference type="InterPro" id="IPR000835">
    <property type="entry name" value="HTH_MarR-typ"/>
</dbReference>
<protein>
    <submittedName>
        <fullName evidence="2">Homoprotocatechuate degradation operon regulator HpaR</fullName>
    </submittedName>
</protein>
<dbReference type="SUPFAM" id="SSF46785">
    <property type="entry name" value="Winged helix' DNA-binding domain"/>
    <property type="match status" value="1"/>
</dbReference>
<name>A0ABT8EM79_9BURK</name>
<dbReference type="Gene3D" id="1.10.10.10">
    <property type="entry name" value="Winged helix-like DNA-binding domain superfamily/Winged helix DNA-binding domain"/>
    <property type="match status" value="1"/>
</dbReference>
<proteinExistence type="predicted"/>
<reference evidence="2" key="1">
    <citation type="submission" date="2021-11" db="EMBL/GenBank/DDBJ databases">
        <title>Draft genome sequence of Alcaligenes endophyticus type strain CCUG 75668T.</title>
        <authorList>
            <person name="Salva-Serra F."/>
            <person name="Duran R.E."/>
            <person name="Seeger M."/>
            <person name="Moore E.R.B."/>
            <person name="Jaen-Luchoro D."/>
        </authorList>
    </citation>
    <scope>NUCLEOTIDE SEQUENCE</scope>
    <source>
        <strain evidence="2">CCUG 75668</strain>
    </source>
</reference>
<organism evidence="2 3">
    <name type="scientific">Alcaligenes endophyticus</name>
    <dbReference type="NCBI Taxonomy" id="1929088"/>
    <lineage>
        <taxon>Bacteria</taxon>
        <taxon>Pseudomonadati</taxon>
        <taxon>Pseudomonadota</taxon>
        <taxon>Betaproteobacteria</taxon>
        <taxon>Burkholderiales</taxon>
        <taxon>Alcaligenaceae</taxon>
        <taxon>Alcaligenes</taxon>
    </lineage>
</organism>
<dbReference type="PANTHER" id="PTHR33164">
    <property type="entry name" value="TRANSCRIPTIONAL REGULATOR, MARR FAMILY"/>
    <property type="match status" value="1"/>
</dbReference>
<gene>
    <name evidence="2" type="primary">hpaR</name>
    <name evidence="2" type="ORF">LMS43_14025</name>
</gene>
<dbReference type="Pfam" id="PF01047">
    <property type="entry name" value="MarR"/>
    <property type="match status" value="1"/>
</dbReference>
<evidence type="ECO:0000313" key="2">
    <source>
        <dbReference type="EMBL" id="MDN4122408.1"/>
    </source>
</evidence>
<accession>A0ABT8EM79</accession>
<dbReference type="EMBL" id="JAJHNU010000004">
    <property type="protein sequence ID" value="MDN4122408.1"/>
    <property type="molecule type" value="Genomic_DNA"/>
</dbReference>
<dbReference type="InterPro" id="IPR012712">
    <property type="entry name" value="HpaR/FarR"/>
</dbReference>
<dbReference type="SMART" id="SM00347">
    <property type="entry name" value="HTH_MARR"/>
    <property type="match status" value="1"/>
</dbReference>
<dbReference type="PROSITE" id="PS50995">
    <property type="entry name" value="HTH_MARR_2"/>
    <property type="match status" value="1"/>
</dbReference>
<feature type="domain" description="HTH marR-type" evidence="1">
    <location>
        <begin position="7"/>
        <end position="143"/>
    </location>
</feature>
<keyword evidence="3" id="KW-1185">Reference proteome</keyword>